<name>A0A183SDC5_SCHSO</name>
<feature type="domain" description="Talin R4" evidence="3">
    <location>
        <begin position="674"/>
        <end position="795"/>
    </location>
</feature>
<evidence type="ECO:0000259" key="3">
    <source>
        <dbReference type="Pfam" id="PF21692"/>
    </source>
</evidence>
<dbReference type="InterPro" id="IPR035964">
    <property type="entry name" value="I/LWEQ_dom_sf"/>
</dbReference>
<feature type="region of interest" description="Disordered" evidence="1">
    <location>
        <begin position="1064"/>
        <end position="1088"/>
    </location>
</feature>
<evidence type="ECO:0000256" key="1">
    <source>
        <dbReference type="SAM" id="MobiDB-lite"/>
    </source>
</evidence>
<dbReference type="GO" id="GO:0005200">
    <property type="term" value="F:structural constituent of cytoskeleton"/>
    <property type="evidence" value="ECO:0007669"/>
    <property type="project" value="InterPro"/>
</dbReference>
<dbReference type="InterPro" id="IPR049108">
    <property type="entry name" value="Talin_R4"/>
</dbReference>
<accession>A0A183SDC5</accession>
<dbReference type="SUPFAM" id="SSF109885">
    <property type="entry name" value="I/LWEQ domain"/>
    <property type="match status" value="1"/>
</dbReference>
<evidence type="ECO:0000313" key="6">
    <source>
        <dbReference type="WBParaSite" id="SSLN_0000229301-mRNA-1"/>
    </source>
</evidence>
<dbReference type="STRING" id="70667.A0A183SDC5"/>
<dbReference type="PANTHER" id="PTHR19981:SF1">
    <property type="entry name" value="RHEA, ISOFORM B"/>
    <property type="match status" value="1"/>
</dbReference>
<evidence type="ECO:0000259" key="2">
    <source>
        <dbReference type="Pfam" id="PF09141"/>
    </source>
</evidence>
<proteinExistence type="predicted"/>
<dbReference type="Proteomes" id="UP000275846">
    <property type="component" value="Unassembled WGS sequence"/>
</dbReference>
<dbReference type="GO" id="GO:0005886">
    <property type="term" value="C:plasma membrane"/>
    <property type="evidence" value="ECO:0007669"/>
    <property type="project" value="TreeGrafter"/>
</dbReference>
<keyword evidence="5" id="KW-1185">Reference proteome</keyword>
<reference evidence="6" key="1">
    <citation type="submission" date="2016-06" db="UniProtKB">
        <authorList>
            <consortium name="WormBaseParasite"/>
        </authorList>
    </citation>
    <scope>IDENTIFICATION</scope>
</reference>
<dbReference type="GO" id="GO:0005925">
    <property type="term" value="C:focal adhesion"/>
    <property type="evidence" value="ECO:0007669"/>
    <property type="project" value="InterPro"/>
</dbReference>
<dbReference type="OrthoDB" id="10262320at2759"/>
<evidence type="ECO:0000313" key="5">
    <source>
        <dbReference type="Proteomes" id="UP000275846"/>
    </source>
</evidence>
<reference evidence="4 5" key="2">
    <citation type="submission" date="2018-11" db="EMBL/GenBank/DDBJ databases">
        <authorList>
            <consortium name="Pathogen Informatics"/>
        </authorList>
    </citation>
    <scope>NUCLEOTIDE SEQUENCE [LARGE SCALE GENOMIC DNA]</scope>
    <source>
        <strain evidence="4 5">NST_G2</strain>
    </source>
</reference>
<dbReference type="InterPro" id="IPR036476">
    <property type="entry name" value="Talin_cent_sf"/>
</dbReference>
<gene>
    <name evidence="4" type="ORF">SSLN_LOCUS2223</name>
</gene>
<dbReference type="GO" id="GO:0005737">
    <property type="term" value="C:cytoplasm"/>
    <property type="evidence" value="ECO:0007669"/>
    <property type="project" value="TreeGrafter"/>
</dbReference>
<dbReference type="Pfam" id="PF09141">
    <property type="entry name" value="Talin_middle"/>
    <property type="match status" value="1"/>
</dbReference>
<dbReference type="Gene3D" id="1.20.120.230">
    <property type="entry name" value="Alpha-catenin/vinculin-like"/>
    <property type="match status" value="2"/>
</dbReference>
<dbReference type="GO" id="GO:0098609">
    <property type="term" value="P:cell-cell adhesion"/>
    <property type="evidence" value="ECO:0007669"/>
    <property type="project" value="TreeGrafter"/>
</dbReference>
<dbReference type="SUPFAM" id="SSF109880">
    <property type="entry name" value="A middle domain of Talin 1"/>
    <property type="match status" value="1"/>
</dbReference>
<feature type="domain" description="Talin central" evidence="2">
    <location>
        <begin position="135"/>
        <end position="265"/>
    </location>
</feature>
<protein>
    <submittedName>
        <fullName evidence="6">Talin_middle domain-containing protein</fullName>
    </submittedName>
</protein>
<dbReference type="EMBL" id="UYSU01032199">
    <property type="protein sequence ID" value="VDL88608.1"/>
    <property type="molecule type" value="Genomic_DNA"/>
</dbReference>
<dbReference type="InterPro" id="IPR015224">
    <property type="entry name" value="Talin_cent"/>
</dbReference>
<dbReference type="GO" id="GO:0001726">
    <property type="term" value="C:ruffle"/>
    <property type="evidence" value="ECO:0007669"/>
    <property type="project" value="InterPro"/>
</dbReference>
<organism evidence="6">
    <name type="scientific">Schistocephalus solidus</name>
    <name type="common">Tapeworm</name>
    <dbReference type="NCBI Taxonomy" id="70667"/>
    <lineage>
        <taxon>Eukaryota</taxon>
        <taxon>Metazoa</taxon>
        <taxon>Spiralia</taxon>
        <taxon>Lophotrochozoa</taxon>
        <taxon>Platyhelminthes</taxon>
        <taxon>Cestoda</taxon>
        <taxon>Eucestoda</taxon>
        <taxon>Diphyllobothriidea</taxon>
        <taxon>Diphyllobothriidae</taxon>
        <taxon>Schistocephalus</taxon>
    </lineage>
</organism>
<dbReference type="PANTHER" id="PTHR19981">
    <property type="entry name" value="TALIN"/>
    <property type="match status" value="1"/>
</dbReference>
<dbReference type="Gene3D" id="1.20.1420.10">
    <property type="entry name" value="Talin, central domain"/>
    <property type="match status" value="4"/>
</dbReference>
<dbReference type="GO" id="GO:0030036">
    <property type="term" value="P:actin cytoskeleton organization"/>
    <property type="evidence" value="ECO:0007669"/>
    <property type="project" value="TreeGrafter"/>
</dbReference>
<dbReference type="Pfam" id="PF21692">
    <property type="entry name" value="Talin_R4"/>
    <property type="match status" value="1"/>
</dbReference>
<feature type="region of interest" description="Disordered" evidence="1">
    <location>
        <begin position="1835"/>
        <end position="1857"/>
    </location>
</feature>
<evidence type="ECO:0000313" key="4">
    <source>
        <dbReference type="EMBL" id="VDL88608.1"/>
    </source>
</evidence>
<dbReference type="WBParaSite" id="SSLN_0000229301-mRNA-1">
    <property type="protein sequence ID" value="SSLN_0000229301-mRNA-1"/>
    <property type="gene ID" value="SSLN_0000229301"/>
</dbReference>
<sequence>MGHGFVLVEERPELVWAAYGVAVAPTFKIVSTPFDFTYDDAPSDVQLELIELQASDVLLFNFSSCTNLIDFYRQLPHAQFPMFLARAKRVIVMFGSTYSCEQLFSKMKFCNNKLRSQLTDNRLNDILLLNSSSIEPDIATQRWRLENMAQARAGISSHLGAMTIATGNLLTVLQSNQFPMDEDDSQPELDYAAVDSSLTTIGLNVQRLMQNVRVLDQLQAAEAGLSGNGSRQGIPHSSITAAAQEVAAAFLSLMESATPARDEQRGDEVWLFAPQRAPINYSSKSTQFRLVHFKLVHYVCLRPIKQVHTLNRPSLFEAASRVGDASQQLLQLVSTNQLQYHRLRHHFLEPIPEDENENEPGEPDYEVEAGNFMANAHALDWQLRDNLLSATKEVANATANLVKFAKAAAVAVNQQAAELMNTEPDSEQLAAERDRHVDFLRDAQTQLIQDATHAGKATSRLVTCAKVVVCTMEQPASQRQMLSCAQEVSQAVNGLVDVAAAVVGAPTLPLQTQEQLVEQAAAFDGLRHATTYVNACLDQLTKRLMSASVQAQQDPIVMRLLESEHQIPATLGDGEALLRQAENLVQTTSALIEELRSNHELLSAANVSGAEAAVRADLLVADISQLIEAMKLLAAGNQQSLAHQQKVVAASGELLERAQALAAPIIRARLTTGLEFATRLTASNANLLSTMTEEAVRVSRSSQFKILQELDTLQNEVMPEVTLSCDQARAQPQEFGNQTNLLAASKNLMDTLKDFISSVDILAPTVPDTGIQAALTSAARNTHICLTDLRQCCTVAEPVLQNPPPSLPKFEAERRNSLREGSQANSSARIVWPSIASRLADMHTQLNSNSDYKLPGDTLDSVCAAVINSVAKFNDAFPPMSTSQTSSLPERLVAEAKEISDGSGAGLSPDRLPPVTAKLMDSLRCVTEAIRGLAGYLSSILDETAVDPDLNNVLIASWNLLNSEENDQGQQSRPSSQVFNAHFAASELKKRLLENGNACLTDAHSCLLWALHDSDVEDFNFERGISEHAGQLVASISDLRKLVPGSQIACKLNSIVDQLPNGVKSKAKQNDLPSQIPEKRTDSEPTDPSLLLTALRGLVEASEDIGRLTAEQSEYRREDNGFSPTCNLAMAADRLANALSKVLDAFGTSQVPDESTDPVLGDLHKAARPLAKELQKALCGDSVGSSQGTTVNAVRISQLCFQLRDWAIQTTEQTQNRVAKELAVTGDSATPAAVEKQLENARAQLTSALKALSVPSKHARNSESEVPGSEFPLITYPVAAALLVLAIKLNLRELLDSSLYLTAVFEKANLPRHHCPSRGGPPRASIILLFVRLSKCPTQFVLAGHNITGYLESIPFHAKEQNSQAFCAAIQGVADAALGMLQVATQSAYLVGASQPCNAPGHAPRLSDQDARRLTEVTEAMCADLDKLNHAAAALGTDPIDNGKNAKEVAQLTTQLVNRIHGQDPQPASGEEVAHLSDALKDSVCRLTGSLLQDISDSPIQVMSEAASYQTPFLSHGRRVVFTAEELTDCACRLFNSCEAETTYLERRQALQSAAANLRECIGPSPGTVLVIQHFLVSQPETGTTVALPITLIPLRSAILDLRGFFSFSEQKPGIHSLEALKSAARSLRRRLDDVGLQSQNGQNGDGASELDTSVPLINSSLHQIAALSGKLAGDWRQERWELVANDANQMLSYLPSLVNTDEDKEDTAAPISEHADQLRQACRDLLNCVDELAMRQGSLNSHVATIHAACAKLDEAPTSPSTSDQQQQLVPLQTRLANQVRGITQVGSRLTEAAKAAAAGLSGAMETEETTAASLVKEFSRAVDTARQFSALLANQRPGRPVREGDQSNEQEPGSRLADRLRVAMQLPHPTTSSTNMDDHKGWIEPPLQTFSLPGLSTKVTTIATTSSTNMDDHKGWIEPPLQICLLPRPSTKVTTIATTSSTNMDDHKCWIEPPLQTFSLPGPSTKSIGKTCVDLLHHPNQTDGLQALTGRVSSLIAVLQQSSRGVYACASAAEGISNVVADFDSAIYFARANSLVEPDSAAFRQSAADVVSLETKMQQSQEKVMHLAKGIIEETNALSQNLSGEQDNLAISAQNCLLHVKNLHSATLGLVTQPDVGLTGTALQNGDLDARTEARVNLLSAARAVSASLIDLLSQSRALATSGDDAAAGTNNTAMQSSSIRIQLNNTAKEASFASIF</sequence>
<dbReference type="GO" id="GO:0003779">
    <property type="term" value="F:actin binding"/>
    <property type="evidence" value="ECO:0007669"/>
    <property type="project" value="InterPro"/>
</dbReference>